<comment type="function">
    <text evidence="8">Catalyzes the attachment of glutamate to tRNA(Glu) in a two-step reaction: glutamate is first activated by ATP to form Glu-AMP and then transferred to the acceptor end of tRNA(Glu).</text>
</comment>
<dbReference type="InterPro" id="IPR033910">
    <property type="entry name" value="GluRS_core"/>
</dbReference>
<dbReference type="SUPFAM" id="SSF52374">
    <property type="entry name" value="Nucleotidylyl transferase"/>
    <property type="match status" value="1"/>
</dbReference>
<feature type="compositionally biased region" description="Basic and acidic residues" evidence="9">
    <location>
        <begin position="112"/>
        <end position="131"/>
    </location>
</feature>
<dbReference type="HAMAP" id="MF_00022">
    <property type="entry name" value="Glu_tRNA_synth_type1"/>
    <property type="match status" value="1"/>
</dbReference>
<comment type="caution">
    <text evidence="8">Lacks conserved residue(s) required for the propagation of feature annotation.</text>
</comment>
<evidence type="ECO:0000256" key="8">
    <source>
        <dbReference type="HAMAP-Rule" id="MF_00022"/>
    </source>
</evidence>
<dbReference type="InterPro" id="IPR004527">
    <property type="entry name" value="Glu-tRNA-ligase_bac/mito"/>
</dbReference>
<dbReference type="Gene3D" id="1.10.10.350">
    <property type="match status" value="1"/>
</dbReference>
<dbReference type="GO" id="GO:0016874">
    <property type="term" value="F:ligase activity"/>
    <property type="evidence" value="ECO:0007669"/>
    <property type="project" value="UniProtKB-KW"/>
</dbReference>
<dbReference type="InterPro" id="IPR008925">
    <property type="entry name" value="aa_tRNA-synth_I_cd-bd_sf"/>
</dbReference>
<evidence type="ECO:0000256" key="2">
    <source>
        <dbReference type="ARBA" id="ARBA00022490"/>
    </source>
</evidence>
<protein>
    <recommendedName>
        <fullName evidence="8">Glutamate--tRNA ligase</fullName>
        <ecNumber evidence="8">6.1.1.17</ecNumber>
    </recommendedName>
    <alternativeName>
        <fullName evidence="8">Glutamyl-tRNA synthetase</fullName>
        <shortName evidence="8">GluRS</shortName>
    </alternativeName>
</protein>
<evidence type="ECO:0000259" key="10">
    <source>
        <dbReference type="Pfam" id="PF00749"/>
    </source>
</evidence>
<evidence type="ECO:0000256" key="4">
    <source>
        <dbReference type="ARBA" id="ARBA00022741"/>
    </source>
</evidence>
<reference evidence="12" key="1">
    <citation type="journal article" date="2014" name="Int. J. Syst. Evol. Microbiol.">
        <title>Complete genome of a new Firmicutes species belonging to the dominant human colonic microbiota ('Ruminococcus bicirculans') reveals two chromosomes and a selective capacity to utilize plant glucans.</title>
        <authorList>
            <consortium name="NISC Comparative Sequencing Program"/>
            <person name="Wegmann U."/>
            <person name="Louis P."/>
            <person name="Goesmann A."/>
            <person name="Henrissat B."/>
            <person name="Duncan S.H."/>
            <person name="Flint H.J."/>
        </authorList>
    </citation>
    <scope>NUCLEOTIDE SEQUENCE</scope>
    <source>
        <strain evidence="12">NBRC 103408</strain>
    </source>
</reference>
<sequence>MTVVTRFAPSPTGFLHIGGARTALFNWLYARHNGGKFLLRIEDTDRERSTDEAIQAILDGMKWMGLDWDGDPVYQFSRRDRHVEVANQLLADGNAYYCYASKEELAEMREKAREEGRPPGYDGRWRDRDPSEVPEGVSPVVRFKSPNEGSTVIQDAVQGNVTIANAQLDDLILLRADGTPTYMLSVIVDDHDMGVTDIIRGDDHLTNAARQLQLYHALGWDAPRMAHIPLIHGPDGAKLSKRHGALGIEAYRDMGYLPEAMRNYLLRLGWSHGNDEIISTEQAIEWFNLENIGKSAARFDFDKLENLNGHYIREGDNAYLASLVRPVLAQKTGENVTDEQISLIEKAMNGLKERAKSVISLAESSLFLIAKRPLALDSKAEKLLDADAAAILSRVADALEGLSGWEKEMLEATVRECAESEGLKLGKIAQPLRAALTGTTVSPGIFDVLEVLGRDEAIGRIRDAAKSEPTT</sequence>
<dbReference type="PRINTS" id="PR00987">
    <property type="entry name" value="TRNASYNTHGLU"/>
</dbReference>
<feature type="binding site" evidence="8">
    <location>
        <position position="241"/>
    </location>
    <ligand>
        <name>ATP</name>
        <dbReference type="ChEBI" id="CHEBI:30616"/>
    </ligand>
</feature>
<dbReference type="Gene3D" id="3.40.50.620">
    <property type="entry name" value="HUPs"/>
    <property type="match status" value="1"/>
</dbReference>
<gene>
    <name evidence="12" type="primary">gltX2</name>
    <name evidence="8" type="synonym">gltX</name>
    <name evidence="12" type="ORF">GCM10007924_24330</name>
</gene>
<dbReference type="PROSITE" id="PS00178">
    <property type="entry name" value="AA_TRNA_LIGASE_I"/>
    <property type="match status" value="1"/>
</dbReference>
<dbReference type="InterPro" id="IPR049940">
    <property type="entry name" value="GluQ/Sye"/>
</dbReference>
<dbReference type="Proteomes" id="UP001161409">
    <property type="component" value="Unassembled WGS sequence"/>
</dbReference>
<evidence type="ECO:0000256" key="1">
    <source>
        <dbReference type="ARBA" id="ARBA00007894"/>
    </source>
</evidence>
<feature type="region of interest" description="Disordered" evidence="9">
    <location>
        <begin position="112"/>
        <end position="136"/>
    </location>
</feature>
<dbReference type="PANTHER" id="PTHR43311">
    <property type="entry name" value="GLUTAMATE--TRNA LIGASE"/>
    <property type="match status" value="1"/>
</dbReference>
<organism evidence="12 13">
    <name type="scientific">Sneathiella chinensis</name>
    <dbReference type="NCBI Taxonomy" id="349750"/>
    <lineage>
        <taxon>Bacteria</taxon>
        <taxon>Pseudomonadati</taxon>
        <taxon>Pseudomonadota</taxon>
        <taxon>Alphaproteobacteria</taxon>
        <taxon>Sneathiellales</taxon>
        <taxon>Sneathiellaceae</taxon>
        <taxon>Sneathiella</taxon>
    </lineage>
</organism>
<evidence type="ECO:0000313" key="13">
    <source>
        <dbReference type="Proteomes" id="UP001161409"/>
    </source>
</evidence>
<evidence type="ECO:0000256" key="3">
    <source>
        <dbReference type="ARBA" id="ARBA00022598"/>
    </source>
</evidence>
<keyword evidence="6 8" id="KW-0648">Protein biosynthesis</keyword>
<evidence type="ECO:0000256" key="5">
    <source>
        <dbReference type="ARBA" id="ARBA00022840"/>
    </source>
</evidence>
<comment type="subunit">
    <text evidence="8">Monomer.</text>
</comment>
<evidence type="ECO:0000313" key="12">
    <source>
        <dbReference type="EMBL" id="GLQ07212.1"/>
    </source>
</evidence>
<feature type="short sequence motif" description="'HIGH' region" evidence="8">
    <location>
        <begin position="9"/>
        <end position="19"/>
    </location>
</feature>
<dbReference type="PANTHER" id="PTHR43311:SF2">
    <property type="entry name" value="GLUTAMATE--TRNA LIGASE, MITOCHONDRIAL-RELATED"/>
    <property type="match status" value="1"/>
</dbReference>
<dbReference type="InterPro" id="IPR045462">
    <property type="entry name" value="aa-tRNA-synth_I_cd-bd"/>
</dbReference>
<dbReference type="InterPro" id="IPR001412">
    <property type="entry name" value="aa-tRNA-synth_I_CS"/>
</dbReference>
<dbReference type="CDD" id="cd00808">
    <property type="entry name" value="GluRS_core"/>
    <property type="match status" value="1"/>
</dbReference>
<keyword evidence="2 8" id="KW-0963">Cytoplasm</keyword>
<dbReference type="EC" id="6.1.1.17" evidence="8"/>
<keyword evidence="4 8" id="KW-0547">Nucleotide-binding</keyword>
<dbReference type="Pfam" id="PF19269">
    <property type="entry name" value="Anticodon_2"/>
    <property type="match status" value="1"/>
</dbReference>
<comment type="similarity">
    <text evidence="1 8">Belongs to the class-I aminoacyl-tRNA synthetase family. Glutamate--tRNA ligase type 1 subfamily.</text>
</comment>
<evidence type="ECO:0000259" key="11">
    <source>
        <dbReference type="Pfam" id="PF19269"/>
    </source>
</evidence>
<feature type="short sequence motif" description="'KMSKS' region" evidence="8">
    <location>
        <begin position="238"/>
        <end position="242"/>
    </location>
</feature>
<dbReference type="Pfam" id="PF00749">
    <property type="entry name" value="tRNA-synt_1c"/>
    <property type="match status" value="1"/>
</dbReference>
<dbReference type="InterPro" id="IPR014729">
    <property type="entry name" value="Rossmann-like_a/b/a_fold"/>
</dbReference>
<keyword evidence="5 8" id="KW-0067">ATP-binding</keyword>
<dbReference type="InterPro" id="IPR020751">
    <property type="entry name" value="aa-tRNA-synth_I_codon-bd_sub2"/>
</dbReference>
<feature type="domain" description="Glutamyl/glutaminyl-tRNA synthetase class Ib catalytic" evidence="10">
    <location>
        <begin position="3"/>
        <end position="305"/>
    </location>
</feature>
<dbReference type="NCBIfam" id="TIGR00464">
    <property type="entry name" value="gltX_bact"/>
    <property type="match status" value="1"/>
</dbReference>
<dbReference type="InterPro" id="IPR020058">
    <property type="entry name" value="Glu/Gln-tRNA-synth_Ib_cat-dom"/>
</dbReference>
<keyword evidence="3 8" id="KW-0436">Ligase</keyword>
<dbReference type="InterPro" id="IPR000924">
    <property type="entry name" value="Glu/Gln-tRNA-synth"/>
</dbReference>
<name>A0ABQ5U7D4_9PROT</name>
<feature type="domain" description="Aminoacyl-tRNA synthetase class I anticodon-binding" evidence="11">
    <location>
        <begin position="320"/>
        <end position="464"/>
    </location>
</feature>
<dbReference type="EMBL" id="BSNF01000008">
    <property type="protein sequence ID" value="GLQ07212.1"/>
    <property type="molecule type" value="Genomic_DNA"/>
</dbReference>
<comment type="subcellular location">
    <subcellularLocation>
        <location evidence="8">Cytoplasm</location>
    </subcellularLocation>
</comment>
<reference evidence="12" key="2">
    <citation type="submission" date="2023-01" db="EMBL/GenBank/DDBJ databases">
        <title>Draft genome sequence of Sneathiella chinensis strain NBRC 103408.</title>
        <authorList>
            <person name="Sun Q."/>
            <person name="Mori K."/>
        </authorList>
    </citation>
    <scope>NUCLEOTIDE SEQUENCE</scope>
    <source>
        <strain evidence="12">NBRC 103408</strain>
    </source>
</reference>
<keyword evidence="7 8" id="KW-0030">Aminoacyl-tRNA synthetase</keyword>
<dbReference type="RefSeq" id="WP_169561272.1">
    <property type="nucleotide sequence ID" value="NZ_BSNF01000008.1"/>
</dbReference>
<comment type="catalytic activity">
    <reaction evidence="8">
        <text>tRNA(Glu) + L-glutamate + ATP = L-glutamyl-tRNA(Glu) + AMP + diphosphate</text>
        <dbReference type="Rhea" id="RHEA:23540"/>
        <dbReference type="Rhea" id="RHEA-COMP:9663"/>
        <dbReference type="Rhea" id="RHEA-COMP:9680"/>
        <dbReference type="ChEBI" id="CHEBI:29985"/>
        <dbReference type="ChEBI" id="CHEBI:30616"/>
        <dbReference type="ChEBI" id="CHEBI:33019"/>
        <dbReference type="ChEBI" id="CHEBI:78442"/>
        <dbReference type="ChEBI" id="CHEBI:78520"/>
        <dbReference type="ChEBI" id="CHEBI:456215"/>
        <dbReference type="EC" id="6.1.1.17"/>
    </reaction>
</comment>
<evidence type="ECO:0000256" key="7">
    <source>
        <dbReference type="ARBA" id="ARBA00023146"/>
    </source>
</evidence>
<proteinExistence type="inferred from homology"/>
<evidence type="ECO:0000256" key="6">
    <source>
        <dbReference type="ARBA" id="ARBA00022917"/>
    </source>
</evidence>
<accession>A0ABQ5U7D4</accession>
<keyword evidence="13" id="KW-1185">Reference proteome</keyword>
<evidence type="ECO:0000256" key="9">
    <source>
        <dbReference type="SAM" id="MobiDB-lite"/>
    </source>
</evidence>
<comment type="caution">
    <text evidence="12">The sequence shown here is derived from an EMBL/GenBank/DDBJ whole genome shotgun (WGS) entry which is preliminary data.</text>
</comment>
<dbReference type="SUPFAM" id="SSF48163">
    <property type="entry name" value="An anticodon-binding domain of class I aminoacyl-tRNA synthetases"/>
    <property type="match status" value="1"/>
</dbReference>